<keyword evidence="3" id="KW-1185">Reference proteome</keyword>
<evidence type="ECO:0000313" key="3">
    <source>
        <dbReference type="Proteomes" id="UP001190700"/>
    </source>
</evidence>
<reference evidence="2 3" key="1">
    <citation type="journal article" date="2015" name="Genome Biol. Evol.">
        <title>Comparative Genomics of a Bacterivorous Green Alga Reveals Evolutionary Causalities and Consequences of Phago-Mixotrophic Mode of Nutrition.</title>
        <authorList>
            <person name="Burns J.A."/>
            <person name="Paasch A."/>
            <person name="Narechania A."/>
            <person name="Kim E."/>
        </authorList>
    </citation>
    <scope>NUCLEOTIDE SEQUENCE [LARGE SCALE GENOMIC DNA]</scope>
    <source>
        <strain evidence="2 3">PLY_AMNH</strain>
    </source>
</reference>
<dbReference type="AlphaFoldDB" id="A0AAE0G5Q7"/>
<dbReference type="Proteomes" id="UP001190700">
    <property type="component" value="Unassembled WGS sequence"/>
</dbReference>
<organism evidence="2 3">
    <name type="scientific">Cymbomonas tetramitiformis</name>
    <dbReference type="NCBI Taxonomy" id="36881"/>
    <lineage>
        <taxon>Eukaryota</taxon>
        <taxon>Viridiplantae</taxon>
        <taxon>Chlorophyta</taxon>
        <taxon>Pyramimonadophyceae</taxon>
        <taxon>Pyramimonadales</taxon>
        <taxon>Pyramimonadaceae</taxon>
        <taxon>Cymbomonas</taxon>
    </lineage>
</organism>
<comment type="caution">
    <text evidence="2">The sequence shown here is derived from an EMBL/GenBank/DDBJ whole genome shotgun (WGS) entry which is preliminary data.</text>
</comment>
<dbReference type="EMBL" id="LGRX02009364">
    <property type="protein sequence ID" value="KAK3271793.1"/>
    <property type="molecule type" value="Genomic_DNA"/>
</dbReference>
<protein>
    <submittedName>
        <fullName evidence="2">Uncharacterized protein</fullName>
    </submittedName>
</protein>
<gene>
    <name evidence="2" type="ORF">CYMTET_19880</name>
</gene>
<feature type="chain" id="PRO_5042058932" evidence="1">
    <location>
        <begin position="24"/>
        <end position="204"/>
    </location>
</feature>
<evidence type="ECO:0000313" key="2">
    <source>
        <dbReference type="EMBL" id="KAK3271793.1"/>
    </source>
</evidence>
<keyword evidence="1" id="KW-0732">Signal</keyword>
<evidence type="ECO:0000256" key="1">
    <source>
        <dbReference type="SAM" id="SignalP"/>
    </source>
</evidence>
<feature type="non-terminal residue" evidence="2">
    <location>
        <position position="204"/>
    </location>
</feature>
<name>A0AAE0G5Q7_9CHLO</name>
<sequence>MTPKSRIISLLWLLLARVKLVTTFATVTVDPTTSFCVGAACDFERHKYFALHEAPWSGFWSTEQVEKYITEHGFSFGMSHVSSSIMAQMEYDNSHPGFWNQDSEHLKAECESFGIEDLIIEQQQQQGLLTTTQALVSIPAEQRAVIWSGHAEAYYPPRINSSSFVPGLLEPREGFPDCSSIDNSSYSATTSHAASAKWWASFLQ</sequence>
<accession>A0AAE0G5Q7</accession>
<proteinExistence type="predicted"/>
<feature type="signal peptide" evidence="1">
    <location>
        <begin position="1"/>
        <end position="23"/>
    </location>
</feature>